<dbReference type="EMBL" id="JADPIE010000004">
    <property type="protein sequence ID" value="MBF8437084.1"/>
    <property type="molecule type" value="Genomic_DNA"/>
</dbReference>
<comment type="caution">
    <text evidence="1">The sequence shown here is derived from an EMBL/GenBank/DDBJ whole genome shotgun (WGS) entry which is preliminary data.</text>
</comment>
<name>A0A931FA06_9FIRM</name>
<dbReference type="AlphaFoldDB" id="A0A931FA06"/>
<dbReference type="RefSeq" id="WP_270454019.1">
    <property type="nucleotide sequence ID" value="NZ_JADPIE010000004.1"/>
</dbReference>
<reference evidence="1" key="1">
    <citation type="submission" date="2020-11" db="EMBL/GenBank/DDBJ databases">
        <title>Halonatronomonas betainensis gen. nov., sp. nov. a novel haloalkaliphilic representative of the family Halanaerobiacae capable of betaine degradation.</title>
        <authorList>
            <person name="Boltyanskaya Y."/>
            <person name="Kevbrin V."/>
            <person name="Detkova E."/>
            <person name="Grouzdev D.S."/>
            <person name="Koziaeva V."/>
            <person name="Zhilina T."/>
        </authorList>
    </citation>
    <scope>NUCLEOTIDE SEQUENCE</scope>
    <source>
        <strain evidence="1">Z-7014</strain>
    </source>
</reference>
<sequence>MEYEERIQEALEATEILKSPRQLLSNEEDTELKYYVLTEPAYLDIYPDEGPETRIREGWINWNKPKLITPGYLLKADGFSEEAKKAIKMMAGQDPDMASIAYQMHYTQKIDNVRTISADIDETARRLEEEIDEASEFLTAIIVGLDDLWDVSLMKFAQEYMTRSAQESQVPEMESKGYLTRGRDGRARVTRNLDGLPIAAKDEIENLFQKVESGDKDPSVLKQELDRWGVYHLYEDRFLNLFR</sequence>
<accession>A0A931FA06</accession>
<organism evidence="1 2">
    <name type="scientific">Halonatronomonas betaini</name>
    <dbReference type="NCBI Taxonomy" id="2778430"/>
    <lineage>
        <taxon>Bacteria</taxon>
        <taxon>Bacillati</taxon>
        <taxon>Bacillota</taxon>
        <taxon>Clostridia</taxon>
        <taxon>Halanaerobiales</taxon>
        <taxon>Halarsenatibacteraceae</taxon>
        <taxon>Halonatronomonas</taxon>
    </lineage>
</organism>
<protein>
    <submittedName>
        <fullName evidence="1">Uncharacterized protein</fullName>
    </submittedName>
</protein>
<gene>
    <name evidence="1" type="ORF">I0Q91_08345</name>
</gene>
<evidence type="ECO:0000313" key="1">
    <source>
        <dbReference type="EMBL" id="MBF8437084.1"/>
    </source>
</evidence>
<evidence type="ECO:0000313" key="2">
    <source>
        <dbReference type="Proteomes" id="UP000621436"/>
    </source>
</evidence>
<keyword evidence="2" id="KW-1185">Reference proteome</keyword>
<dbReference type="Proteomes" id="UP000621436">
    <property type="component" value="Unassembled WGS sequence"/>
</dbReference>
<proteinExistence type="predicted"/>